<name>A0A2P2JJ19_RHIMU</name>
<organism evidence="1">
    <name type="scientific">Rhizophora mucronata</name>
    <name type="common">Asiatic mangrove</name>
    <dbReference type="NCBI Taxonomy" id="61149"/>
    <lineage>
        <taxon>Eukaryota</taxon>
        <taxon>Viridiplantae</taxon>
        <taxon>Streptophyta</taxon>
        <taxon>Embryophyta</taxon>
        <taxon>Tracheophyta</taxon>
        <taxon>Spermatophyta</taxon>
        <taxon>Magnoliopsida</taxon>
        <taxon>eudicotyledons</taxon>
        <taxon>Gunneridae</taxon>
        <taxon>Pentapetalae</taxon>
        <taxon>rosids</taxon>
        <taxon>fabids</taxon>
        <taxon>Malpighiales</taxon>
        <taxon>Rhizophoraceae</taxon>
        <taxon>Rhizophora</taxon>
    </lineage>
</organism>
<dbReference type="AlphaFoldDB" id="A0A2P2JJ19"/>
<proteinExistence type="predicted"/>
<protein>
    <submittedName>
        <fullName evidence="1">Uncharacterized protein</fullName>
    </submittedName>
</protein>
<sequence>MDMQSRNSVPAVLSRSPEPQTDFYALIPLQRTVVC</sequence>
<reference evidence="1" key="1">
    <citation type="submission" date="2018-02" db="EMBL/GenBank/DDBJ databases">
        <title>Rhizophora mucronata_Transcriptome.</title>
        <authorList>
            <person name="Meera S.P."/>
            <person name="Sreeshan A."/>
            <person name="Augustine A."/>
        </authorList>
    </citation>
    <scope>NUCLEOTIDE SEQUENCE</scope>
    <source>
        <tissue evidence="1">Leaf</tissue>
    </source>
</reference>
<accession>A0A2P2JJ19</accession>
<evidence type="ECO:0000313" key="1">
    <source>
        <dbReference type="EMBL" id="MBW93434.1"/>
    </source>
</evidence>
<dbReference type="EMBL" id="GGEC01012951">
    <property type="protein sequence ID" value="MBW93434.1"/>
    <property type="molecule type" value="Transcribed_RNA"/>
</dbReference>